<dbReference type="PROSITE" id="PS50106">
    <property type="entry name" value="PDZ"/>
    <property type="match status" value="1"/>
</dbReference>
<gene>
    <name evidence="3" type="primary">AVEN_107587_1</name>
    <name evidence="3" type="ORF">CEXT_36452</name>
</gene>
<evidence type="ECO:0000256" key="1">
    <source>
        <dbReference type="SAM" id="MobiDB-lite"/>
    </source>
</evidence>
<keyword evidence="4" id="KW-1185">Reference proteome</keyword>
<feature type="compositionally biased region" description="Polar residues" evidence="1">
    <location>
        <begin position="308"/>
        <end position="321"/>
    </location>
</feature>
<protein>
    <recommendedName>
        <fullName evidence="2">PDZ domain-containing protein</fullName>
    </recommendedName>
</protein>
<feature type="compositionally biased region" description="Basic and acidic residues" evidence="1">
    <location>
        <begin position="153"/>
        <end position="162"/>
    </location>
</feature>
<sequence length="400" mass="44918">MFQEAATVGFESAKWVRRKSKSYKKLFENDLILSVNDHSVKNLTYDQVMEIADKSGTDLTLEIQRRESNKENFFPANCAPAESILRTTSPLKTMENEAVTKEVISLTETASKRTEEKEGIRIKSATLLPEKTSNSTDYPFENFTSQKLNEEYGHKTQTESKPADPFPSFSELLSTPQGPPKPPRSPVDTSTSSKTEEIRNDDNTVTKITTETMHEIKGNTEMSFTKKEQESVSKNIIEGDNLQSITSDAIDLNNLISATQKKLESFKNGIVKDTPASNALKSYDVQKNETISSTSVTESKSSETFSSINQSPLPSLNLDSANKTEPTVQATQDLNCFNGGLDIQQMRVLQLRRKLLLEVQSSQRKKKNVLIVQFLRRAWIPLPNNGRASRNGEENRRFTC</sequence>
<dbReference type="InterPro" id="IPR036034">
    <property type="entry name" value="PDZ_sf"/>
</dbReference>
<dbReference type="AlphaFoldDB" id="A0AAV4RDM8"/>
<evidence type="ECO:0000313" key="3">
    <source>
        <dbReference type="EMBL" id="GIY19447.1"/>
    </source>
</evidence>
<feature type="domain" description="PDZ" evidence="2">
    <location>
        <begin position="20"/>
        <end position="67"/>
    </location>
</feature>
<accession>A0AAV4RDM8</accession>
<dbReference type="EMBL" id="BPLR01007758">
    <property type="protein sequence ID" value="GIY19447.1"/>
    <property type="molecule type" value="Genomic_DNA"/>
</dbReference>
<name>A0AAV4RDM8_CAEEX</name>
<organism evidence="3 4">
    <name type="scientific">Caerostris extrusa</name>
    <name type="common">Bark spider</name>
    <name type="synonym">Caerostris bankana</name>
    <dbReference type="NCBI Taxonomy" id="172846"/>
    <lineage>
        <taxon>Eukaryota</taxon>
        <taxon>Metazoa</taxon>
        <taxon>Ecdysozoa</taxon>
        <taxon>Arthropoda</taxon>
        <taxon>Chelicerata</taxon>
        <taxon>Arachnida</taxon>
        <taxon>Araneae</taxon>
        <taxon>Araneomorphae</taxon>
        <taxon>Entelegynae</taxon>
        <taxon>Araneoidea</taxon>
        <taxon>Araneidae</taxon>
        <taxon>Caerostris</taxon>
    </lineage>
</organism>
<dbReference type="SMART" id="SM00228">
    <property type="entry name" value="PDZ"/>
    <property type="match status" value="1"/>
</dbReference>
<feature type="compositionally biased region" description="Low complexity" evidence="1">
    <location>
        <begin position="294"/>
        <end position="307"/>
    </location>
</feature>
<dbReference type="SUPFAM" id="SSF50156">
    <property type="entry name" value="PDZ domain-like"/>
    <property type="match status" value="1"/>
</dbReference>
<reference evidence="3 4" key="1">
    <citation type="submission" date="2021-06" db="EMBL/GenBank/DDBJ databases">
        <title>Caerostris extrusa draft genome.</title>
        <authorList>
            <person name="Kono N."/>
            <person name="Arakawa K."/>
        </authorList>
    </citation>
    <scope>NUCLEOTIDE SEQUENCE [LARGE SCALE GENOMIC DNA]</scope>
</reference>
<proteinExistence type="predicted"/>
<dbReference type="Proteomes" id="UP001054945">
    <property type="component" value="Unassembled WGS sequence"/>
</dbReference>
<feature type="region of interest" description="Disordered" evidence="1">
    <location>
        <begin position="294"/>
        <end position="321"/>
    </location>
</feature>
<dbReference type="InterPro" id="IPR001478">
    <property type="entry name" value="PDZ"/>
</dbReference>
<dbReference type="Gene3D" id="2.30.42.10">
    <property type="match status" value="1"/>
</dbReference>
<feature type="compositionally biased region" description="Basic and acidic residues" evidence="1">
    <location>
        <begin position="194"/>
        <end position="204"/>
    </location>
</feature>
<evidence type="ECO:0000313" key="4">
    <source>
        <dbReference type="Proteomes" id="UP001054945"/>
    </source>
</evidence>
<comment type="caution">
    <text evidence="3">The sequence shown here is derived from an EMBL/GenBank/DDBJ whole genome shotgun (WGS) entry which is preliminary data.</text>
</comment>
<feature type="region of interest" description="Disordered" evidence="1">
    <location>
        <begin position="153"/>
        <end position="205"/>
    </location>
</feature>
<evidence type="ECO:0000259" key="2">
    <source>
        <dbReference type="PROSITE" id="PS50106"/>
    </source>
</evidence>